<evidence type="ECO:0000256" key="4">
    <source>
        <dbReference type="ARBA" id="ARBA00023235"/>
    </source>
</evidence>
<dbReference type="Proteomes" id="UP000295399">
    <property type="component" value="Unassembled WGS sequence"/>
</dbReference>
<dbReference type="InterPro" id="IPR002942">
    <property type="entry name" value="S4_RNA-bd"/>
</dbReference>
<dbReference type="PANTHER" id="PTHR47683">
    <property type="entry name" value="PSEUDOURIDINE SYNTHASE FAMILY PROTEIN-RELATED"/>
    <property type="match status" value="1"/>
</dbReference>
<dbReference type="EMBL" id="SLXO01000003">
    <property type="protein sequence ID" value="TCP36325.1"/>
    <property type="molecule type" value="Genomic_DNA"/>
</dbReference>
<comment type="similarity">
    <text evidence="2 6">Belongs to the pseudouridine synthase RsuA family.</text>
</comment>
<dbReference type="Pfam" id="PF00849">
    <property type="entry name" value="PseudoU_synth_2"/>
    <property type="match status" value="1"/>
</dbReference>
<dbReference type="Gene3D" id="3.30.70.580">
    <property type="entry name" value="Pseudouridine synthase I, catalytic domain, N-terminal subdomain"/>
    <property type="match status" value="1"/>
</dbReference>
<dbReference type="FunCoup" id="A0A4R2PQF4">
    <property type="interactions" value="333"/>
</dbReference>
<gene>
    <name evidence="9" type="ORF">EV659_103214</name>
</gene>
<reference evidence="9 10" key="1">
    <citation type="submission" date="2019-03" db="EMBL/GenBank/DDBJ databases">
        <title>Genomic Encyclopedia of Type Strains, Phase IV (KMG-IV): sequencing the most valuable type-strain genomes for metagenomic binning, comparative biology and taxonomic classification.</title>
        <authorList>
            <person name="Goeker M."/>
        </authorList>
    </citation>
    <scope>NUCLEOTIDE SEQUENCE [LARGE SCALE GENOMIC DNA]</scope>
    <source>
        <strain evidence="9 10">DSM 2132</strain>
    </source>
</reference>
<feature type="domain" description="RNA-binding S4" evidence="8">
    <location>
        <begin position="39"/>
        <end position="98"/>
    </location>
</feature>
<dbReference type="NCBIfam" id="TIGR00093">
    <property type="entry name" value="pseudouridine synthase"/>
    <property type="match status" value="1"/>
</dbReference>
<dbReference type="Pfam" id="PF01479">
    <property type="entry name" value="S4"/>
    <property type="match status" value="1"/>
</dbReference>
<evidence type="ECO:0000313" key="10">
    <source>
        <dbReference type="Proteomes" id="UP000295399"/>
    </source>
</evidence>
<evidence type="ECO:0000256" key="3">
    <source>
        <dbReference type="ARBA" id="ARBA00022884"/>
    </source>
</evidence>
<evidence type="ECO:0000256" key="5">
    <source>
        <dbReference type="PROSITE-ProRule" id="PRU00182"/>
    </source>
</evidence>
<comment type="catalytic activity">
    <reaction evidence="1">
        <text>a uridine in RNA = a pseudouridine in RNA</text>
        <dbReference type="Rhea" id="RHEA:48348"/>
        <dbReference type="Rhea" id="RHEA-COMP:12068"/>
        <dbReference type="Rhea" id="RHEA-COMP:12069"/>
        <dbReference type="ChEBI" id="CHEBI:65314"/>
        <dbReference type="ChEBI" id="CHEBI:65315"/>
    </reaction>
</comment>
<evidence type="ECO:0000256" key="7">
    <source>
        <dbReference type="SAM" id="MobiDB-lite"/>
    </source>
</evidence>
<dbReference type="SUPFAM" id="SSF55174">
    <property type="entry name" value="Alpha-L RNA-binding motif"/>
    <property type="match status" value="1"/>
</dbReference>
<protein>
    <recommendedName>
        <fullName evidence="6">Pseudouridine synthase</fullName>
        <ecNumber evidence="6">5.4.99.-</ecNumber>
    </recommendedName>
</protein>
<dbReference type="OrthoDB" id="9807213at2"/>
<comment type="caution">
    <text evidence="9">The sequence shown here is derived from an EMBL/GenBank/DDBJ whole genome shotgun (WGS) entry which is preliminary data.</text>
</comment>
<feature type="compositionally biased region" description="Basic residues" evidence="7">
    <location>
        <begin position="298"/>
        <end position="316"/>
    </location>
</feature>
<dbReference type="PROSITE" id="PS01149">
    <property type="entry name" value="PSI_RSU"/>
    <property type="match status" value="1"/>
</dbReference>
<dbReference type="GO" id="GO:0120159">
    <property type="term" value="F:rRNA pseudouridine synthase activity"/>
    <property type="evidence" value="ECO:0007669"/>
    <property type="project" value="UniProtKB-ARBA"/>
</dbReference>
<feature type="compositionally biased region" description="Low complexity" evidence="7">
    <location>
        <begin position="9"/>
        <end position="23"/>
    </location>
</feature>
<dbReference type="AlphaFoldDB" id="A0A4R2PQF4"/>
<name>A0A4R2PQF4_RHOSA</name>
<dbReference type="CDD" id="cd00165">
    <property type="entry name" value="S4"/>
    <property type="match status" value="1"/>
</dbReference>
<sequence length="432" mass="45800">MTDKTSQTPPSSADRPAAPSPDAIGPDTPGSDATGGGGERIAKALARAGIGSRRDVERLIEAGRVRVDGEVLKTPAFLIDRLDRVRVDNKPVAPAEPTRMWRFYKPRGVVTTARDPEGRPTIADRLPASMPRVVCVGRLDLNTEGLLLLTNDGALARWMELPATGLPRRYRVRVFGQPDANALAGLAQGVTVDGVTYGPVKVAVVRRQTSNAWLDVTLHEGKNREIRKLMAHLGLDVNRLIRLGYGPFTLGQMKPGQVDAVPVKALRAALGGYFGDEAASGDAAPGLVAPPPDPSKWARAKAKPKTGPKAKAKAKTGKRDNRQEDRADSTRAKSRPPARPRAAETPPSDAGERRRAAPPRAGTQANKAEGRQTGKTGRATLSAPTPRPHAGNKGPKAAAPSGSKTRPKPAPKPTSKPGRQSSPKPAPKRPRG</sequence>
<feature type="region of interest" description="Disordered" evidence="7">
    <location>
        <begin position="1"/>
        <end position="38"/>
    </location>
</feature>
<evidence type="ECO:0000256" key="1">
    <source>
        <dbReference type="ARBA" id="ARBA00000073"/>
    </source>
</evidence>
<accession>A0A4R2PQF4</accession>
<dbReference type="PROSITE" id="PS50889">
    <property type="entry name" value="S4"/>
    <property type="match status" value="1"/>
</dbReference>
<dbReference type="GO" id="GO:0003723">
    <property type="term" value="F:RNA binding"/>
    <property type="evidence" value="ECO:0007669"/>
    <property type="project" value="UniProtKB-KW"/>
</dbReference>
<dbReference type="PANTHER" id="PTHR47683:SF3">
    <property type="entry name" value="RIBOSOMAL LARGE SUBUNIT PSEUDOURIDINE SYNTHASE B"/>
    <property type="match status" value="1"/>
</dbReference>
<dbReference type="InterPro" id="IPR042092">
    <property type="entry name" value="PsdUridine_s_RsuA/RluB/E/F_cat"/>
</dbReference>
<dbReference type="InterPro" id="IPR006145">
    <property type="entry name" value="PsdUridine_synth_RsuA/RluA"/>
</dbReference>
<keyword evidence="10" id="KW-1185">Reference proteome</keyword>
<evidence type="ECO:0000259" key="8">
    <source>
        <dbReference type="SMART" id="SM00363"/>
    </source>
</evidence>
<evidence type="ECO:0000256" key="6">
    <source>
        <dbReference type="RuleBase" id="RU003887"/>
    </source>
</evidence>
<dbReference type="SMART" id="SM00363">
    <property type="entry name" value="S4"/>
    <property type="match status" value="1"/>
</dbReference>
<feature type="compositionally biased region" description="Basic and acidic residues" evidence="7">
    <location>
        <begin position="317"/>
        <end position="331"/>
    </location>
</feature>
<evidence type="ECO:0000313" key="9">
    <source>
        <dbReference type="EMBL" id="TCP36325.1"/>
    </source>
</evidence>
<dbReference type="Gene3D" id="3.30.70.1560">
    <property type="entry name" value="Alpha-L RNA-binding motif"/>
    <property type="match status" value="1"/>
</dbReference>
<evidence type="ECO:0000256" key="2">
    <source>
        <dbReference type="ARBA" id="ARBA00008348"/>
    </source>
</evidence>
<keyword evidence="3 5" id="KW-0694">RNA-binding</keyword>
<dbReference type="InterPro" id="IPR000748">
    <property type="entry name" value="PsdUridine_synth_RsuA/RluB/E/F"/>
</dbReference>
<dbReference type="EC" id="5.4.99.-" evidence="6"/>
<proteinExistence type="inferred from homology"/>
<dbReference type="InterPro" id="IPR020103">
    <property type="entry name" value="PsdUridine_synth_cat_dom_sf"/>
</dbReference>
<dbReference type="SUPFAM" id="SSF55120">
    <property type="entry name" value="Pseudouridine synthase"/>
    <property type="match status" value="1"/>
</dbReference>
<feature type="region of interest" description="Disordered" evidence="7">
    <location>
        <begin position="279"/>
        <end position="432"/>
    </location>
</feature>
<organism evidence="9 10">
    <name type="scientific">Rhodothalassium salexigens DSM 2132</name>
    <dbReference type="NCBI Taxonomy" id="1188247"/>
    <lineage>
        <taxon>Bacteria</taxon>
        <taxon>Pseudomonadati</taxon>
        <taxon>Pseudomonadota</taxon>
        <taxon>Alphaproteobacteria</taxon>
        <taxon>Rhodothalassiales</taxon>
        <taxon>Rhodothalassiaceae</taxon>
        <taxon>Rhodothalassium</taxon>
    </lineage>
</organism>
<dbReference type="InterPro" id="IPR018496">
    <property type="entry name" value="PsdUridine_synth_RsuA/RluB_CS"/>
</dbReference>
<dbReference type="InParanoid" id="A0A4R2PQF4"/>
<dbReference type="InterPro" id="IPR036986">
    <property type="entry name" value="S4_RNA-bd_sf"/>
</dbReference>
<dbReference type="InterPro" id="IPR050343">
    <property type="entry name" value="RsuA_PseudoU_synthase"/>
</dbReference>
<dbReference type="Gene3D" id="3.10.290.10">
    <property type="entry name" value="RNA-binding S4 domain"/>
    <property type="match status" value="1"/>
</dbReference>
<dbReference type="RefSeq" id="WP_132707875.1">
    <property type="nucleotide sequence ID" value="NZ_JACIGF010000003.1"/>
</dbReference>
<dbReference type="InterPro" id="IPR020094">
    <property type="entry name" value="TruA/RsuA/RluB/E/F_N"/>
</dbReference>
<keyword evidence="4 6" id="KW-0413">Isomerase</keyword>
<dbReference type="GO" id="GO:0000455">
    <property type="term" value="P:enzyme-directed rRNA pseudouridine synthesis"/>
    <property type="evidence" value="ECO:0007669"/>
    <property type="project" value="UniProtKB-ARBA"/>
</dbReference>